<evidence type="ECO:0000313" key="3">
    <source>
        <dbReference type="EMBL" id="PJE94912.1"/>
    </source>
</evidence>
<comment type="caution">
    <text evidence="3">The sequence shown here is derived from an EMBL/GenBank/DDBJ whole genome shotgun (WGS) entry which is preliminary data.</text>
</comment>
<name>A0A2M8LSG5_9ACTN</name>
<dbReference type="PRINTS" id="PR00080">
    <property type="entry name" value="SDRFAMILY"/>
</dbReference>
<dbReference type="PANTHER" id="PTHR42760">
    <property type="entry name" value="SHORT-CHAIN DEHYDROGENASES/REDUCTASES FAMILY MEMBER"/>
    <property type="match status" value="1"/>
</dbReference>
<dbReference type="Proteomes" id="UP000230407">
    <property type="component" value="Unassembled WGS sequence"/>
</dbReference>
<dbReference type="InterPro" id="IPR002347">
    <property type="entry name" value="SDR_fam"/>
</dbReference>
<dbReference type="RefSeq" id="WP_100204168.1">
    <property type="nucleotide sequence ID" value="NZ_PGGW01000067.1"/>
</dbReference>
<dbReference type="InterPro" id="IPR036291">
    <property type="entry name" value="NAD(P)-bd_dom_sf"/>
</dbReference>
<reference evidence="3 4" key="1">
    <citation type="submission" date="2017-11" db="EMBL/GenBank/DDBJ databases">
        <title>Streptomyces carmine sp. nov., a novel actinomycete isolated from Sophora alopecuroides in Xinjiang, China.</title>
        <authorList>
            <person name="Wang Y."/>
            <person name="Luo X."/>
            <person name="Wan C."/>
            <person name="Zhang L."/>
        </authorList>
    </citation>
    <scope>NUCLEOTIDE SEQUENCE [LARGE SCALE GENOMIC DNA]</scope>
    <source>
        <strain evidence="3 4">TRM SA0054</strain>
    </source>
</reference>
<gene>
    <name evidence="3" type="ORF">CUT44_24850</name>
</gene>
<dbReference type="AlphaFoldDB" id="A0A2M8LSG5"/>
<dbReference type="GO" id="GO:0016616">
    <property type="term" value="F:oxidoreductase activity, acting on the CH-OH group of donors, NAD or NADP as acceptor"/>
    <property type="evidence" value="ECO:0007669"/>
    <property type="project" value="TreeGrafter"/>
</dbReference>
<sequence length="278" mass="29072">MTTPAPGARPPERRPEREPRRAVVVGGSRGIGAAVALRFAAEGLDTAVAARDPEQLNGLRDHARELGLGLTVHQVDVRSAESVDGLFAALTEGGGVDVCVNAAGRNLSRRLISPPRDGSRTWRTHGEQDWRDVVDLCLTGTFLVGRAAAAAMAAAGRGGVIVPVVSCTWRGSWGQSAYAAAKAGVVSLTRSWALELGEYGIRVVAIAPGVVDGAALREKCAAVPAHAAFMDRLRAQVPLGRFADESEVAETALHAVRNTYLTGTVLDVDGGGFPGRVR</sequence>
<keyword evidence="4" id="KW-1185">Reference proteome</keyword>
<organism evidence="3 4">
    <name type="scientific">Streptomyces carminius</name>
    <dbReference type="NCBI Taxonomy" id="2665496"/>
    <lineage>
        <taxon>Bacteria</taxon>
        <taxon>Bacillati</taxon>
        <taxon>Actinomycetota</taxon>
        <taxon>Actinomycetes</taxon>
        <taxon>Kitasatosporales</taxon>
        <taxon>Streptomycetaceae</taxon>
        <taxon>Streptomyces</taxon>
    </lineage>
</organism>
<dbReference type="Gene3D" id="3.40.50.720">
    <property type="entry name" value="NAD(P)-binding Rossmann-like Domain"/>
    <property type="match status" value="1"/>
</dbReference>
<dbReference type="PROSITE" id="PS00061">
    <property type="entry name" value="ADH_SHORT"/>
    <property type="match status" value="1"/>
</dbReference>
<evidence type="ECO:0000256" key="1">
    <source>
        <dbReference type="ARBA" id="ARBA00006484"/>
    </source>
</evidence>
<dbReference type="GO" id="GO:0030497">
    <property type="term" value="P:fatty acid elongation"/>
    <property type="evidence" value="ECO:0007669"/>
    <property type="project" value="TreeGrafter"/>
</dbReference>
<proteinExistence type="inferred from homology"/>
<dbReference type="InterPro" id="IPR020904">
    <property type="entry name" value="Sc_DH/Rdtase_CS"/>
</dbReference>
<dbReference type="SUPFAM" id="SSF51735">
    <property type="entry name" value="NAD(P)-binding Rossmann-fold domains"/>
    <property type="match status" value="1"/>
</dbReference>
<evidence type="ECO:0000313" key="4">
    <source>
        <dbReference type="Proteomes" id="UP000230407"/>
    </source>
</evidence>
<accession>A0A2M8LSG5</accession>
<dbReference type="Pfam" id="PF13561">
    <property type="entry name" value="adh_short_C2"/>
    <property type="match status" value="1"/>
</dbReference>
<feature type="compositionally biased region" description="Basic and acidic residues" evidence="2">
    <location>
        <begin position="10"/>
        <end position="21"/>
    </location>
</feature>
<dbReference type="PRINTS" id="PR00081">
    <property type="entry name" value="GDHRDH"/>
</dbReference>
<protein>
    <submittedName>
        <fullName evidence="3">3-ketoacyl-ACP reductase</fullName>
    </submittedName>
</protein>
<feature type="region of interest" description="Disordered" evidence="2">
    <location>
        <begin position="1"/>
        <end position="22"/>
    </location>
</feature>
<dbReference type="PANTHER" id="PTHR42760:SF40">
    <property type="entry name" value="3-OXOACYL-[ACYL-CARRIER-PROTEIN] REDUCTASE, CHLOROPLASTIC"/>
    <property type="match status" value="1"/>
</dbReference>
<comment type="similarity">
    <text evidence="1">Belongs to the short-chain dehydrogenases/reductases (SDR) family.</text>
</comment>
<evidence type="ECO:0000256" key="2">
    <source>
        <dbReference type="SAM" id="MobiDB-lite"/>
    </source>
</evidence>
<dbReference type="EMBL" id="PGGW01000067">
    <property type="protein sequence ID" value="PJE94912.1"/>
    <property type="molecule type" value="Genomic_DNA"/>
</dbReference>